<name>A0A1N6YFH4_9EURY</name>
<evidence type="ECO:0000256" key="1">
    <source>
        <dbReference type="ARBA" id="ARBA00007073"/>
    </source>
</evidence>
<dbReference type="OrthoDB" id="107316at2157"/>
<evidence type="ECO:0000313" key="3">
    <source>
        <dbReference type="Proteomes" id="UP000186914"/>
    </source>
</evidence>
<dbReference type="RefSeq" id="WP_076429373.1">
    <property type="nucleotide sequence ID" value="NZ_FTNO01000001.1"/>
</dbReference>
<sequence>MRRATIRTELDDADVVAASLDPDNTPEMKTSVEDGEIVTHIERETIGGLQSTVDDYVVNLSVAAQTVQIANDYNDTNYE</sequence>
<reference evidence="3" key="1">
    <citation type="submission" date="2017-01" db="EMBL/GenBank/DDBJ databases">
        <authorList>
            <person name="Varghese N."/>
            <person name="Submissions S."/>
        </authorList>
    </citation>
    <scope>NUCLEOTIDE SEQUENCE [LARGE SCALE GENOMIC DNA]</scope>
    <source>
        <strain evidence="3">CGMCC 1.7737</strain>
    </source>
</reference>
<comment type="similarity">
    <text evidence="1">Belongs to the CTAG/PCC1 family.</text>
</comment>
<dbReference type="Pfam" id="PF09341">
    <property type="entry name" value="Pcc1"/>
    <property type="match status" value="1"/>
</dbReference>
<gene>
    <name evidence="2" type="ORF">SAMN05421858_1544</name>
</gene>
<evidence type="ECO:0008006" key="4">
    <source>
        <dbReference type="Google" id="ProtNLM"/>
    </source>
</evidence>
<dbReference type="InterPro" id="IPR015419">
    <property type="entry name" value="CTAG/Pcc1"/>
</dbReference>
<dbReference type="EMBL" id="FTNO01000001">
    <property type="protein sequence ID" value="SIR13303.1"/>
    <property type="molecule type" value="Genomic_DNA"/>
</dbReference>
<dbReference type="NCBIfam" id="NF011470">
    <property type="entry name" value="PRK14887.1"/>
    <property type="match status" value="1"/>
</dbReference>
<organism evidence="2 3">
    <name type="scientific">Haladaptatus litoreus</name>
    <dbReference type="NCBI Taxonomy" id="553468"/>
    <lineage>
        <taxon>Archaea</taxon>
        <taxon>Methanobacteriati</taxon>
        <taxon>Methanobacteriota</taxon>
        <taxon>Stenosarchaea group</taxon>
        <taxon>Halobacteria</taxon>
        <taxon>Halobacteriales</taxon>
        <taxon>Haladaptataceae</taxon>
        <taxon>Haladaptatus</taxon>
    </lineage>
</organism>
<proteinExistence type="inferred from homology"/>
<keyword evidence="3" id="KW-1185">Reference proteome</keyword>
<protein>
    <recommendedName>
        <fullName evidence="4">KEOPS complex subunit Pcc1</fullName>
    </recommendedName>
</protein>
<evidence type="ECO:0000313" key="2">
    <source>
        <dbReference type="EMBL" id="SIR13303.1"/>
    </source>
</evidence>
<accession>A0A1N6YFH4</accession>
<dbReference type="AlphaFoldDB" id="A0A1N6YFH4"/>
<dbReference type="Proteomes" id="UP000186914">
    <property type="component" value="Unassembled WGS sequence"/>
</dbReference>